<dbReference type="InterPro" id="IPR036514">
    <property type="entry name" value="SGNH_hydro_sf"/>
</dbReference>
<dbReference type="EMBL" id="JACHFD010000019">
    <property type="protein sequence ID" value="MBB5353074.1"/>
    <property type="molecule type" value="Genomic_DNA"/>
</dbReference>
<feature type="signal peptide" evidence="3">
    <location>
        <begin position="1"/>
        <end position="18"/>
    </location>
</feature>
<feature type="chain" id="PRO_5032923999" evidence="3">
    <location>
        <begin position="19"/>
        <end position="268"/>
    </location>
</feature>
<accession>A0A840VC00</accession>
<dbReference type="AlphaFoldDB" id="A0A840VC00"/>
<reference evidence="5 6" key="1">
    <citation type="submission" date="2020-08" db="EMBL/GenBank/DDBJ databases">
        <title>Genomic Encyclopedia of Type Strains, Phase IV (KMG-IV): sequencing the most valuable type-strain genomes for metagenomic binning, comparative biology and taxonomic classification.</title>
        <authorList>
            <person name="Goeker M."/>
        </authorList>
    </citation>
    <scope>NUCLEOTIDE SEQUENCE [LARGE SCALE GENOMIC DNA]</scope>
    <source>
        <strain evidence="5 6">YC6886</strain>
    </source>
</reference>
<sequence>MRALRFLLIFAFWTTAMADDERPIVDDRGEKRDGRTHRDLPTLWIAGDSTVKSNGAMCGWGQEIGAFFDSQKINVANHAIGGRSSRTFFTEGRWQVLLDQIQPGDFVLIQFGHNDVGPPDARSKFRGSVKGIGEETEAVEKPDGTTETVHTYGWYLREYARTAREHGATVILCSPVPHKAFDRQGDFVPDWVEWSPWVEQCAKKEKALFVDLSKLVGKKYQKWGAEKVEPLFADARTHTTPEGARLNAEILVDALKRLPGKPLRRYLR</sequence>
<protein>
    <submittedName>
        <fullName evidence="5">Lysophospholipase L1-like esterase</fullName>
    </submittedName>
</protein>
<dbReference type="PANTHER" id="PTHR43695">
    <property type="entry name" value="PUTATIVE (AFU_ORTHOLOGUE AFUA_2G17250)-RELATED"/>
    <property type="match status" value="1"/>
</dbReference>
<evidence type="ECO:0000256" key="1">
    <source>
        <dbReference type="ARBA" id="ARBA00008668"/>
    </source>
</evidence>
<proteinExistence type="inferred from homology"/>
<dbReference type="Gene3D" id="3.40.50.1110">
    <property type="entry name" value="SGNH hydrolase"/>
    <property type="match status" value="1"/>
</dbReference>
<keyword evidence="6" id="KW-1185">Reference proteome</keyword>
<feature type="domain" description="SGNH hydrolase-type esterase" evidence="4">
    <location>
        <begin position="47"/>
        <end position="246"/>
    </location>
</feature>
<dbReference type="CDD" id="cd01821">
    <property type="entry name" value="Rhamnogalacturan_acetylesterase_like"/>
    <property type="match status" value="1"/>
</dbReference>
<evidence type="ECO:0000256" key="3">
    <source>
        <dbReference type="SAM" id="SignalP"/>
    </source>
</evidence>
<name>A0A840VC00_9BACT</name>
<evidence type="ECO:0000313" key="6">
    <source>
        <dbReference type="Proteomes" id="UP000557717"/>
    </source>
</evidence>
<dbReference type="SUPFAM" id="SSF52266">
    <property type="entry name" value="SGNH hydrolase"/>
    <property type="match status" value="1"/>
</dbReference>
<dbReference type="Pfam" id="PF13472">
    <property type="entry name" value="Lipase_GDSL_2"/>
    <property type="match status" value="1"/>
</dbReference>
<keyword evidence="3" id="KW-0732">Signal</keyword>
<dbReference type="RefSeq" id="WP_184020621.1">
    <property type="nucleotide sequence ID" value="NZ_JACHFD010000019.1"/>
</dbReference>
<dbReference type="InterPro" id="IPR013830">
    <property type="entry name" value="SGNH_hydro"/>
</dbReference>
<evidence type="ECO:0000313" key="5">
    <source>
        <dbReference type="EMBL" id="MBB5353074.1"/>
    </source>
</evidence>
<evidence type="ECO:0000256" key="2">
    <source>
        <dbReference type="ARBA" id="ARBA00022801"/>
    </source>
</evidence>
<dbReference type="Proteomes" id="UP000557717">
    <property type="component" value="Unassembled WGS sequence"/>
</dbReference>
<keyword evidence="2" id="KW-0378">Hydrolase</keyword>
<dbReference type="PANTHER" id="PTHR43695:SF1">
    <property type="entry name" value="RHAMNOGALACTURONAN ACETYLESTERASE"/>
    <property type="match status" value="1"/>
</dbReference>
<gene>
    <name evidence="5" type="ORF">HNR46_003327</name>
</gene>
<comment type="caution">
    <text evidence="5">The sequence shown here is derived from an EMBL/GenBank/DDBJ whole genome shotgun (WGS) entry which is preliminary data.</text>
</comment>
<evidence type="ECO:0000259" key="4">
    <source>
        <dbReference type="Pfam" id="PF13472"/>
    </source>
</evidence>
<dbReference type="GO" id="GO:0016788">
    <property type="term" value="F:hydrolase activity, acting on ester bonds"/>
    <property type="evidence" value="ECO:0007669"/>
    <property type="project" value="UniProtKB-ARBA"/>
</dbReference>
<organism evidence="5 6">
    <name type="scientific">Haloferula luteola</name>
    <dbReference type="NCBI Taxonomy" id="595692"/>
    <lineage>
        <taxon>Bacteria</taxon>
        <taxon>Pseudomonadati</taxon>
        <taxon>Verrucomicrobiota</taxon>
        <taxon>Verrucomicrobiia</taxon>
        <taxon>Verrucomicrobiales</taxon>
        <taxon>Verrucomicrobiaceae</taxon>
        <taxon>Haloferula</taxon>
    </lineage>
</organism>
<dbReference type="InterPro" id="IPR037459">
    <property type="entry name" value="RhgT-like"/>
</dbReference>
<comment type="similarity">
    <text evidence="1">Belongs to the 'GDSL' lipolytic enzyme family.</text>
</comment>